<proteinExistence type="predicted"/>
<dbReference type="GO" id="GO:0016491">
    <property type="term" value="F:oxidoreductase activity"/>
    <property type="evidence" value="ECO:0007669"/>
    <property type="project" value="InterPro"/>
</dbReference>
<dbReference type="InterPro" id="IPR036188">
    <property type="entry name" value="FAD/NAD-bd_sf"/>
</dbReference>
<gene>
    <name evidence="2" type="ORF">FA014_02325</name>
</gene>
<protein>
    <submittedName>
        <fullName evidence="2">FAD-dependent oxidoreductase</fullName>
    </submittedName>
</protein>
<feature type="domain" description="Amine oxidase" evidence="1">
    <location>
        <begin position="12"/>
        <end position="408"/>
    </location>
</feature>
<dbReference type="InterPro" id="IPR002937">
    <property type="entry name" value="Amino_oxidase"/>
</dbReference>
<dbReference type="SUPFAM" id="SSF51905">
    <property type="entry name" value="FAD/NAD(P)-binding domain"/>
    <property type="match status" value="1"/>
</dbReference>
<dbReference type="Gene3D" id="3.50.50.60">
    <property type="entry name" value="FAD/NAD(P)-binding domain"/>
    <property type="match status" value="1"/>
</dbReference>
<dbReference type="OrthoDB" id="9767561at2"/>
<reference evidence="2 3" key="1">
    <citation type="submission" date="2019-05" db="EMBL/GenBank/DDBJ databases">
        <title>Genome sequence of Cellulomonas hominis strain CS1.</title>
        <authorList>
            <person name="Belmont J."/>
            <person name="Maclea K.S."/>
        </authorList>
    </citation>
    <scope>NUCLEOTIDE SEQUENCE [LARGE SCALE GENOMIC DNA]</scope>
    <source>
        <strain evidence="2 3">CS1</strain>
    </source>
</reference>
<organism evidence="2 3">
    <name type="scientific">Cellulomonas hominis</name>
    <dbReference type="NCBI Taxonomy" id="156981"/>
    <lineage>
        <taxon>Bacteria</taxon>
        <taxon>Bacillati</taxon>
        <taxon>Actinomycetota</taxon>
        <taxon>Actinomycetes</taxon>
        <taxon>Micrococcales</taxon>
        <taxon>Cellulomonadaceae</taxon>
        <taxon>Cellulomonas</taxon>
    </lineage>
</organism>
<evidence type="ECO:0000313" key="3">
    <source>
        <dbReference type="Proteomes" id="UP000308121"/>
    </source>
</evidence>
<dbReference type="Proteomes" id="UP000308121">
    <property type="component" value="Unassembled WGS sequence"/>
</dbReference>
<accession>A0A7Z8K2X9</accession>
<sequence length="415" mass="42694">MDCDVVVVGAGLAGLTCARTLHARGLDVRVLEAGPAVGGRVRSEQVDGFTLDRGFQVINPAYPALRDTVDVDALRLQPFLPGVAVRRDDGLAVLADPRRAPARLRETLGSGYIRVGELAALARWAAPALGPVRALESGPDVTLAESLTAAGVDGRLRHEVLEPFLAGVLADESGATSATFARLVVRSMLRGTPGLPVGGAGALPALLADGLPHVATGARVTAVERADGGRAVQVDGSRVRARAVVVAADPVTAAALAGVDAPPMRGLTTTWWAAEGIPRVDAVVVDGRRRGPVVDAALISAAAPSYAPAGAQLVQATSVLPSGPWDAAARPDPAEVRRQAGELLGADPRGWRELATHEIAHALPAATPPLRVRKPVDLGDGLYVCGDHRDTPSQQGAIASGRRAARAVARRLLGA</sequence>
<dbReference type="RefSeq" id="WP_154728103.1">
    <property type="nucleotide sequence ID" value="NZ_SZYE01000007.1"/>
</dbReference>
<dbReference type="PANTHER" id="PTHR42841">
    <property type="entry name" value="AMINE OXIDASE"/>
    <property type="match status" value="1"/>
</dbReference>
<comment type="caution">
    <text evidence="2">The sequence shown here is derived from an EMBL/GenBank/DDBJ whole genome shotgun (WGS) entry which is preliminary data.</text>
</comment>
<name>A0A7Z8K2X9_9CELL</name>
<dbReference type="AlphaFoldDB" id="A0A7Z8K2X9"/>
<evidence type="ECO:0000313" key="2">
    <source>
        <dbReference type="EMBL" id="TKR27097.1"/>
    </source>
</evidence>
<evidence type="ECO:0000259" key="1">
    <source>
        <dbReference type="Pfam" id="PF01593"/>
    </source>
</evidence>
<dbReference type="Pfam" id="PF01593">
    <property type="entry name" value="Amino_oxidase"/>
    <property type="match status" value="1"/>
</dbReference>
<dbReference type="EMBL" id="SZYE01000007">
    <property type="protein sequence ID" value="TKR27097.1"/>
    <property type="molecule type" value="Genomic_DNA"/>
</dbReference>